<evidence type="ECO:0000313" key="2">
    <source>
        <dbReference type="EMBL" id="XFO64994.1"/>
    </source>
</evidence>
<dbReference type="Gene3D" id="3.40.190.10">
    <property type="entry name" value="Periplasmic binding protein-like II"/>
    <property type="match status" value="2"/>
</dbReference>
<dbReference type="SUPFAM" id="SSF53850">
    <property type="entry name" value="Periplasmic binding protein-like II"/>
    <property type="match status" value="1"/>
</dbReference>
<evidence type="ECO:0000259" key="1">
    <source>
        <dbReference type="Pfam" id="PF09084"/>
    </source>
</evidence>
<dbReference type="EMBL" id="CP155573">
    <property type="protein sequence ID" value="XFO64994.1"/>
    <property type="molecule type" value="Genomic_DNA"/>
</dbReference>
<dbReference type="PROSITE" id="PS51257">
    <property type="entry name" value="PROKAR_LIPOPROTEIN"/>
    <property type="match status" value="1"/>
</dbReference>
<dbReference type="InterPro" id="IPR015168">
    <property type="entry name" value="SsuA/THI5"/>
</dbReference>
<dbReference type="RefSeq" id="WP_094606690.1">
    <property type="nucleotide sequence ID" value="NZ_CP155573.1"/>
</dbReference>
<keyword evidence="3" id="KW-1185">Reference proteome</keyword>
<feature type="domain" description="SsuA/THI5-like" evidence="1">
    <location>
        <begin position="52"/>
        <end position="269"/>
    </location>
</feature>
<proteinExistence type="predicted"/>
<protein>
    <submittedName>
        <fullName evidence="2">Aliphatic sulfonates-binding protein</fullName>
    </submittedName>
</protein>
<sequence>MIFHKRKRQLTSLIIIIALTTLFVVGCGAGKGTETSAKPGAKAVVEFKYPDNPSFDLFYIADELGYFKDSGVQPKYVGRIAEGQIIPSVGTGAIDFGNRHSPLVISAIANGSDVKIIAAGTKSTQESPHMKYFVQADSPIKDLKDLVGKKVGINSFGACSEYVTKKFLQDNGLEGKVQLIQIPNDQLDQVLKQGVVDVSIIHPPQSGRAEKTPELRKLFSDYDIDQGISGMNPITVNGKFARENPEALKTIVGILAKTAKWVNEHPAEARQVIAKRLKMDVNLVENYAYYSDQIVPAKEINYWIDRLIAEGKISQGQVKLEAIYTNEYNPNNK</sequence>
<evidence type="ECO:0000313" key="3">
    <source>
        <dbReference type="Proteomes" id="UP000216752"/>
    </source>
</evidence>
<dbReference type="Proteomes" id="UP000216752">
    <property type="component" value="Chromosome"/>
</dbReference>
<dbReference type="Pfam" id="PF09084">
    <property type="entry name" value="NMT1"/>
    <property type="match status" value="1"/>
</dbReference>
<accession>A0ABZ3IHT8</accession>
<dbReference type="PANTHER" id="PTHR30024">
    <property type="entry name" value="ALIPHATIC SULFONATES-BINDING PROTEIN-RELATED"/>
    <property type="match status" value="1"/>
</dbReference>
<reference evidence="2" key="1">
    <citation type="submission" date="2024-05" db="EMBL/GenBank/DDBJ databases">
        <title>Isolation and characterization of Sporomusa carbonis sp. nov., a carboxydotrophic hydrogenogen in the genus of Sporomusa isolated from a charcoal burning pile.</title>
        <authorList>
            <person name="Boeer T."/>
            <person name="Rosenbaum F."/>
            <person name="Eysell L."/>
            <person name="Mueller V."/>
            <person name="Daniel R."/>
            <person name="Poehlein A."/>
        </authorList>
    </citation>
    <scope>NUCLEOTIDE SEQUENCE [LARGE SCALE GENOMIC DNA]</scope>
    <source>
        <strain evidence="2">DSM 10669</strain>
    </source>
</reference>
<organism evidence="2 3">
    <name type="scientific">Sporomusa silvacetica DSM 10669</name>
    <dbReference type="NCBI Taxonomy" id="1123289"/>
    <lineage>
        <taxon>Bacteria</taxon>
        <taxon>Bacillati</taxon>
        <taxon>Bacillota</taxon>
        <taxon>Negativicutes</taxon>
        <taxon>Selenomonadales</taxon>
        <taxon>Sporomusaceae</taxon>
        <taxon>Sporomusa</taxon>
    </lineage>
</organism>
<gene>
    <name evidence="2" type="primary">ssuA_1</name>
    <name evidence="2" type="ORF">SPSIL_011030</name>
</gene>
<name>A0ABZ3IHT8_9FIRM</name>